<organism evidence="2 3">
    <name type="scientific">Tenacibaculum pelagium</name>
    <dbReference type="NCBI Taxonomy" id="2759527"/>
    <lineage>
        <taxon>Bacteria</taxon>
        <taxon>Pseudomonadati</taxon>
        <taxon>Bacteroidota</taxon>
        <taxon>Flavobacteriia</taxon>
        <taxon>Flavobacteriales</taxon>
        <taxon>Flavobacteriaceae</taxon>
        <taxon>Tenacibaculum</taxon>
    </lineage>
</organism>
<keyword evidence="1" id="KW-0732">Signal</keyword>
<name>A0A839APG2_9FLAO</name>
<sequence>MKKLLAIAFLFGALTVSAQEKKEEQPKEGWKRTGNISFLFNQSAFNNWLAGGTNNISGTLGLNYDFNYIKGDWTWDNKLIASYGLTKLKGEDIQKTDDRLELNSLLGKKASGYWYYSAFFNFKTQMSSTDVGGEQQSHFFSPAYFQFGPGMLWKKSDNLKINIAPATSKLIVVHDHFTKVPSAGVNAFNAAGGYFGVEANETTRFEFGAAVNAYYKFDLMENVSVENILNLYSNYIEEAQNVDIDYTVNVVMKINKYLSANLALQAIYDDNAYEGFQTREVFGLGVNYGF</sequence>
<dbReference type="AlphaFoldDB" id="A0A839APG2"/>
<dbReference type="Pfam" id="PF11276">
    <property type="entry name" value="DUF3078"/>
    <property type="match status" value="1"/>
</dbReference>
<evidence type="ECO:0000313" key="3">
    <source>
        <dbReference type="Proteomes" id="UP000563906"/>
    </source>
</evidence>
<protein>
    <submittedName>
        <fullName evidence="2">DUF3078 domain-containing protein</fullName>
    </submittedName>
</protein>
<evidence type="ECO:0000313" key="2">
    <source>
        <dbReference type="EMBL" id="MBA6156064.1"/>
    </source>
</evidence>
<keyword evidence="3" id="KW-1185">Reference proteome</keyword>
<dbReference type="RefSeq" id="WP_182124571.1">
    <property type="nucleotide sequence ID" value="NZ_JACGLS010000002.1"/>
</dbReference>
<dbReference type="InterPro" id="IPR021428">
    <property type="entry name" value="DUF3078"/>
</dbReference>
<evidence type="ECO:0000256" key="1">
    <source>
        <dbReference type="SAM" id="SignalP"/>
    </source>
</evidence>
<feature type="signal peptide" evidence="1">
    <location>
        <begin position="1"/>
        <end position="18"/>
    </location>
</feature>
<accession>A0A839APG2</accession>
<reference evidence="2 3" key="1">
    <citation type="submission" date="2020-07" db="EMBL/GenBank/DDBJ databases">
        <title>Bacterium isolated from marine sediment.</title>
        <authorList>
            <person name="Shang D."/>
            <person name="Du Z.-J."/>
        </authorList>
    </citation>
    <scope>NUCLEOTIDE SEQUENCE [LARGE SCALE GENOMIC DNA]</scope>
    <source>
        <strain evidence="2 3">S7007</strain>
    </source>
</reference>
<gene>
    <name evidence="2" type="ORF">H3Z83_05960</name>
</gene>
<proteinExistence type="predicted"/>
<comment type="caution">
    <text evidence="2">The sequence shown here is derived from an EMBL/GenBank/DDBJ whole genome shotgun (WGS) entry which is preliminary data.</text>
</comment>
<feature type="chain" id="PRO_5032992312" evidence="1">
    <location>
        <begin position="19"/>
        <end position="290"/>
    </location>
</feature>
<dbReference type="EMBL" id="JACGLS010000002">
    <property type="protein sequence ID" value="MBA6156064.1"/>
    <property type="molecule type" value="Genomic_DNA"/>
</dbReference>
<dbReference type="Proteomes" id="UP000563906">
    <property type="component" value="Unassembled WGS sequence"/>
</dbReference>